<dbReference type="Gene3D" id="3.40.50.150">
    <property type="entry name" value="Vaccinia Virus protein VP39"/>
    <property type="match status" value="1"/>
</dbReference>
<keyword evidence="2" id="KW-1185">Reference proteome</keyword>
<dbReference type="STRING" id="1849047.A0A3D8RNK6"/>
<dbReference type="Proteomes" id="UP000256645">
    <property type="component" value="Unassembled WGS sequence"/>
</dbReference>
<name>A0A3D8RNK6_9HELO</name>
<dbReference type="OrthoDB" id="2013972at2759"/>
<dbReference type="EMBL" id="PDLM01000006">
    <property type="protein sequence ID" value="RDW75538.1"/>
    <property type="molecule type" value="Genomic_DNA"/>
</dbReference>
<dbReference type="PANTHER" id="PTHR43591:SF31">
    <property type="entry name" value="LAEA-LIKE, PUTATIVE (AFU_ORTHOLOGUE AFUA_8G01930)-RELATED"/>
    <property type="match status" value="1"/>
</dbReference>
<reference evidence="1 2" key="1">
    <citation type="journal article" date="2018" name="IMA Fungus">
        <title>IMA Genome-F 9: Draft genome sequence of Annulohypoxylon stygium, Aspergillus mulundensis, Berkeleyomyces basicola (syn. Thielaviopsis basicola), Ceratocystis smalleyi, two Cercospora beticola strains, Coleophoma cylindrospora, Fusarium fracticaudum, Phialophora cf. hyalina, and Morchella septimelata.</title>
        <authorList>
            <person name="Wingfield B.D."/>
            <person name="Bills G.F."/>
            <person name="Dong Y."/>
            <person name="Huang W."/>
            <person name="Nel W.J."/>
            <person name="Swalarsk-Parry B.S."/>
            <person name="Vaghefi N."/>
            <person name="Wilken P.M."/>
            <person name="An Z."/>
            <person name="de Beer Z.W."/>
            <person name="De Vos L."/>
            <person name="Chen L."/>
            <person name="Duong T.A."/>
            <person name="Gao Y."/>
            <person name="Hammerbacher A."/>
            <person name="Kikkert J.R."/>
            <person name="Li Y."/>
            <person name="Li H."/>
            <person name="Li K."/>
            <person name="Li Q."/>
            <person name="Liu X."/>
            <person name="Ma X."/>
            <person name="Naidoo K."/>
            <person name="Pethybridge S.J."/>
            <person name="Sun J."/>
            <person name="Steenkamp E.T."/>
            <person name="van der Nest M.A."/>
            <person name="van Wyk S."/>
            <person name="Wingfield M.J."/>
            <person name="Xiong C."/>
            <person name="Yue Q."/>
            <person name="Zhang X."/>
        </authorList>
    </citation>
    <scope>NUCLEOTIDE SEQUENCE [LARGE SCALE GENOMIC DNA]</scope>
    <source>
        <strain evidence="1 2">BP6252</strain>
    </source>
</reference>
<accession>A0A3D8RNK6</accession>
<protein>
    <recommendedName>
        <fullName evidence="3">S-adenosyl-L-methionine-dependent methyltransferase</fullName>
    </recommendedName>
</protein>
<dbReference type="CDD" id="cd02440">
    <property type="entry name" value="AdoMet_MTases"/>
    <property type="match status" value="1"/>
</dbReference>
<dbReference type="InterPro" id="IPR029063">
    <property type="entry name" value="SAM-dependent_MTases_sf"/>
</dbReference>
<dbReference type="SUPFAM" id="SSF53335">
    <property type="entry name" value="S-adenosyl-L-methionine-dependent methyltransferases"/>
    <property type="match status" value="1"/>
</dbReference>
<dbReference type="PANTHER" id="PTHR43591">
    <property type="entry name" value="METHYLTRANSFERASE"/>
    <property type="match status" value="1"/>
</dbReference>
<organism evidence="1 2">
    <name type="scientific">Coleophoma cylindrospora</name>
    <dbReference type="NCBI Taxonomy" id="1849047"/>
    <lineage>
        <taxon>Eukaryota</taxon>
        <taxon>Fungi</taxon>
        <taxon>Dikarya</taxon>
        <taxon>Ascomycota</taxon>
        <taxon>Pezizomycotina</taxon>
        <taxon>Leotiomycetes</taxon>
        <taxon>Helotiales</taxon>
        <taxon>Dermateaceae</taxon>
        <taxon>Coleophoma</taxon>
    </lineage>
</organism>
<gene>
    <name evidence="1" type="ORF">BP6252_06680</name>
</gene>
<comment type="caution">
    <text evidence="1">The sequence shown here is derived from an EMBL/GenBank/DDBJ whole genome shotgun (WGS) entry which is preliminary data.</text>
</comment>
<evidence type="ECO:0008006" key="3">
    <source>
        <dbReference type="Google" id="ProtNLM"/>
    </source>
</evidence>
<dbReference type="Pfam" id="PF13489">
    <property type="entry name" value="Methyltransf_23"/>
    <property type="match status" value="1"/>
</dbReference>
<proteinExistence type="predicted"/>
<dbReference type="AlphaFoldDB" id="A0A3D8RNK6"/>
<dbReference type="GO" id="GO:0008168">
    <property type="term" value="F:methyltransferase activity"/>
    <property type="evidence" value="ECO:0007669"/>
    <property type="project" value="TreeGrafter"/>
</dbReference>
<evidence type="ECO:0000313" key="1">
    <source>
        <dbReference type="EMBL" id="RDW75538.1"/>
    </source>
</evidence>
<evidence type="ECO:0000313" key="2">
    <source>
        <dbReference type="Proteomes" id="UP000256645"/>
    </source>
</evidence>
<sequence length="336" mass="38260">MVEPTDIIEADDDSFTYEGADLGGESSLLSLTSSVLKGVEENGRTYASYGKEGAVNMERLWTSRRWTGSIWLMRNIAPILANPQKVVDLECGTGIWSIGFADANPSADVTIATWNKLENVNDWHQVTVIDIAPIQLKWTAPNCHFEIDDIEQPWTWREESFDYIFSRDLLLCTRDYPRLIEQCYRYLKPGGYLEFQCIDSSLACDDGTLPNDSPFAEYDPLLRAAATAFRTPLEDPKHYTKWFKAAGFERVTEKIFKMPTSPLPKDPRLRLVGAFEQENLTLNLEGISTRVFRQGLGYGVDKSTVFFASVRKDIKNRRQHSYYPFYVVYGQKPGAL</sequence>